<dbReference type="OrthoDB" id="5539513at2759"/>
<keyword evidence="2" id="KW-1185">Reference proteome</keyword>
<reference evidence="1" key="1">
    <citation type="submission" date="2022-07" db="EMBL/GenBank/DDBJ databases">
        <title>Phylogenomic reconstructions and comparative analyses of Kickxellomycotina fungi.</title>
        <authorList>
            <person name="Reynolds N.K."/>
            <person name="Stajich J.E."/>
            <person name="Barry K."/>
            <person name="Grigoriev I.V."/>
            <person name="Crous P."/>
            <person name="Smith M.E."/>
        </authorList>
    </citation>
    <scope>NUCLEOTIDE SEQUENCE</scope>
    <source>
        <strain evidence="1">BCRC 34381</strain>
    </source>
</reference>
<sequence>MEYVHQQLHAVIRDLRARRTPQTQDACLAELYALLGRAHMLQAAELVDRGVACLASDGRLLFRVGGGHGACYCVLPGGFCSACARQPGAAVGGAPCVHATAVLVAVAQSRCAVEELPAQELATALFSIT</sequence>
<dbReference type="EMBL" id="JANBOI010000411">
    <property type="protein sequence ID" value="KAJ1730755.1"/>
    <property type="molecule type" value="Genomic_DNA"/>
</dbReference>
<dbReference type="Proteomes" id="UP001143981">
    <property type="component" value="Unassembled WGS sequence"/>
</dbReference>
<organism evidence="1 2">
    <name type="scientific">Coemansia biformis</name>
    <dbReference type="NCBI Taxonomy" id="1286918"/>
    <lineage>
        <taxon>Eukaryota</taxon>
        <taxon>Fungi</taxon>
        <taxon>Fungi incertae sedis</taxon>
        <taxon>Zoopagomycota</taxon>
        <taxon>Kickxellomycotina</taxon>
        <taxon>Kickxellomycetes</taxon>
        <taxon>Kickxellales</taxon>
        <taxon>Kickxellaceae</taxon>
        <taxon>Coemansia</taxon>
    </lineage>
</organism>
<protein>
    <submittedName>
        <fullName evidence="1">Uncharacterized protein</fullName>
    </submittedName>
</protein>
<proteinExistence type="predicted"/>
<evidence type="ECO:0000313" key="2">
    <source>
        <dbReference type="Proteomes" id="UP001143981"/>
    </source>
</evidence>
<accession>A0A9W7YE60</accession>
<gene>
    <name evidence="1" type="ORF">LPJ61_002857</name>
</gene>
<name>A0A9W7YE60_9FUNG</name>
<comment type="caution">
    <text evidence="1">The sequence shown here is derived from an EMBL/GenBank/DDBJ whole genome shotgun (WGS) entry which is preliminary data.</text>
</comment>
<dbReference type="AlphaFoldDB" id="A0A9W7YE60"/>
<evidence type="ECO:0000313" key="1">
    <source>
        <dbReference type="EMBL" id="KAJ1730755.1"/>
    </source>
</evidence>